<dbReference type="STRING" id="883.DvMF_0757"/>
<feature type="compositionally biased region" description="Low complexity" evidence="1">
    <location>
        <begin position="61"/>
        <end position="74"/>
    </location>
</feature>
<evidence type="ECO:0000256" key="2">
    <source>
        <dbReference type="SAM" id="Phobius"/>
    </source>
</evidence>
<gene>
    <name evidence="3" type="ordered locus">DvMF_0757</name>
</gene>
<reference evidence="3" key="1">
    <citation type="submission" date="2008-10" db="EMBL/GenBank/DDBJ databases">
        <title>Complete sequence of Desulfovibrio vulgaris str. 'Miyazaki F'.</title>
        <authorList>
            <person name="Lucas S."/>
            <person name="Copeland A."/>
            <person name="Lapidus A."/>
            <person name="Glavina del Rio T."/>
            <person name="Dalin E."/>
            <person name="Tice H."/>
            <person name="Bruce D."/>
            <person name="Goodwin L."/>
            <person name="Pitluck S."/>
            <person name="Sims D."/>
            <person name="Brettin T."/>
            <person name="Detter J.C."/>
            <person name="Han C."/>
            <person name="Larimer F."/>
            <person name="Land M."/>
            <person name="Hauser L."/>
            <person name="Kyrpides N."/>
            <person name="Mikhailova N."/>
            <person name="Hazen T.C."/>
            <person name="Richardson P."/>
        </authorList>
    </citation>
    <scope>NUCLEOTIDE SEQUENCE</scope>
    <source>
        <strain evidence="3">Miyazaki F</strain>
    </source>
</reference>
<name>B8DL11_NITV9</name>
<sequence>MDTLEWMLWPARWAILTIGLLLQLAALALDMRRGQHPDCAVSAPGGQAPSEGTRATIAVDAHSAAPPDTPSSPDATRRPPSETPSAPASRTVPAPHGPRLLRIAMLTGGGLVAVFALLERDMLLLAGQVLAMPLLWPRLR</sequence>
<dbReference type="HOGENOM" id="CLU_1831963_0_0_7"/>
<protein>
    <submittedName>
        <fullName evidence="3">Uncharacterized protein</fullName>
    </submittedName>
</protein>
<keyword evidence="2" id="KW-0812">Transmembrane</keyword>
<keyword evidence="2" id="KW-1133">Transmembrane helix</keyword>
<dbReference type="AlphaFoldDB" id="B8DL11"/>
<accession>B8DL11</accession>
<dbReference type="OrthoDB" id="10016448at2"/>
<feature type="region of interest" description="Disordered" evidence="1">
    <location>
        <begin position="61"/>
        <end position="96"/>
    </location>
</feature>
<dbReference type="EMBL" id="CP001197">
    <property type="protein sequence ID" value="ACL07714.1"/>
    <property type="molecule type" value="Genomic_DNA"/>
</dbReference>
<proteinExistence type="predicted"/>
<keyword evidence="2" id="KW-0472">Membrane</keyword>
<feature type="transmembrane region" description="Helical" evidence="2">
    <location>
        <begin position="100"/>
        <end position="117"/>
    </location>
</feature>
<evidence type="ECO:0000313" key="3">
    <source>
        <dbReference type="EMBL" id="ACL07714.1"/>
    </source>
</evidence>
<organism evidence="3">
    <name type="scientific">Nitratidesulfovibrio vulgaris (strain DSM 19637 / Miyazaki F)</name>
    <name type="common">Desulfovibrio vulgaris</name>
    <dbReference type="NCBI Taxonomy" id="883"/>
    <lineage>
        <taxon>Bacteria</taxon>
        <taxon>Pseudomonadati</taxon>
        <taxon>Thermodesulfobacteriota</taxon>
        <taxon>Desulfovibrionia</taxon>
        <taxon>Desulfovibrionales</taxon>
        <taxon>Desulfovibrionaceae</taxon>
        <taxon>Nitratidesulfovibrio</taxon>
    </lineage>
</organism>
<feature type="transmembrane region" description="Helical" evidence="2">
    <location>
        <begin position="6"/>
        <end position="29"/>
    </location>
</feature>
<dbReference type="KEGG" id="dvm:DvMF_0757"/>
<evidence type="ECO:0000256" key="1">
    <source>
        <dbReference type="SAM" id="MobiDB-lite"/>
    </source>
</evidence>